<protein>
    <submittedName>
        <fullName evidence="1">Uncharacterized protein</fullName>
    </submittedName>
</protein>
<gene>
    <name evidence="1" type="ORF">SPRG_00088</name>
</gene>
<proteinExistence type="predicted"/>
<evidence type="ECO:0000313" key="1">
    <source>
        <dbReference type="EMBL" id="KDO35243.1"/>
    </source>
</evidence>
<name>A0A067CXN9_SAPPC</name>
<organism evidence="1 2">
    <name type="scientific">Saprolegnia parasitica (strain CBS 223.65)</name>
    <dbReference type="NCBI Taxonomy" id="695850"/>
    <lineage>
        <taxon>Eukaryota</taxon>
        <taxon>Sar</taxon>
        <taxon>Stramenopiles</taxon>
        <taxon>Oomycota</taxon>
        <taxon>Saprolegniomycetes</taxon>
        <taxon>Saprolegniales</taxon>
        <taxon>Saprolegniaceae</taxon>
        <taxon>Saprolegnia</taxon>
    </lineage>
</organism>
<reference evidence="1 2" key="1">
    <citation type="journal article" date="2013" name="PLoS Genet.">
        <title>Distinctive expansion of potential virulence genes in the genome of the oomycete fish pathogen Saprolegnia parasitica.</title>
        <authorList>
            <person name="Jiang R.H."/>
            <person name="de Bruijn I."/>
            <person name="Haas B.J."/>
            <person name="Belmonte R."/>
            <person name="Lobach L."/>
            <person name="Christie J."/>
            <person name="van den Ackerveken G."/>
            <person name="Bottin A."/>
            <person name="Bulone V."/>
            <person name="Diaz-Moreno S.M."/>
            <person name="Dumas B."/>
            <person name="Fan L."/>
            <person name="Gaulin E."/>
            <person name="Govers F."/>
            <person name="Grenville-Briggs L.J."/>
            <person name="Horner N.R."/>
            <person name="Levin J.Z."/>
            <person name="Mammella M."/>
            <person name="Meijer H.J."/>
            <person name="Morris P."/>
            <person name="Nusbaum C."/>
            <person name="Oome S."/>
            <person name="Phillips A.J."/>
            <person name="van Rooyen D."/>
            <person name="Rzeszutek E."/>
            <person name="Saraiva M."/>
            <person name="Secombes C.J."/>
            <person name="Seidl M.F."/>
            <person name="Snel B."/>
            <person name="Stassen J.H."/>
            <person name="Sykes S."/>
            <person name="Tripathy S."/>
            <person name="van den Berg H."/>
            <person name="Vega-Arreguin J.C."/>
            <person name="Wawra S."/>
            <person name="Young S.K."/>
            <person name="Zeng Q."/>
            <person name="Dieguez-Uribeondo J."/>
            <person name="Russ C."/>
            <person name="Tyler B.M."/>
            <person name="van West P."/>
        </authorList>
    </citation>
    <scope>NUCLEOTIDE SEQUENCE [LARGE SCALE GENOMIC DNA]</scope>
    <source>
        <strain evidence="1 2">CBS 223.65</strain>
    </source>
</reference>
<dbReference type="VEuPathDB" id="FungiDB:SPRG_00088"/>
<dbReference type="EMBL" id="KK583189">
    <property type="protein sequence ID" value="KDO35243.1"/>
    <property type="molecule type" value="Genomic_DNA"/>
</dbReference>
<sequence>MADSRPQTKVARLTPPDALALPHVVEAIAMCLGNQDDFSRFLHEVPRSLWTPAVAAFLNCNTAMPSSVSANWPRIDLRDMDLPPSVLTLLAATLPLRPRIQLQCPIRQAAPLASLVAVVGPSLGRVTLHLSSNGVANGRGRVMSDRLLQCCPHLREVIISVVPRQANQLVELNDALGVVAHPHVEELFLNLRHATATP</sequence>
<dbReference type="AlphaFoldDB" id="A0A067CXN9"/>
<dbReference type="GeneID" id="24122749"/>
<accession>A0A067CXN9</accession>
<dbReference type="OrthoDB" id="10410087at2759"/>
<dbReference type="RefSeq" id="XP_012193594.1">
    <property type="nucleotide sequence ID" value="XM_012338204.1"/>
</dbReference>
<dbReference type="Proteomes" id="UP000030745">
    <property type="component" value="Unassembled WGS sequence"/>
</dbReference>
<keyword evidence="2" id="KW-1185">Reference proteome</keyword>
<dbReference type="KEGG" id="spar:SPRG_00088"/>
<evidence type="ECO:0000313" key="2">
    <source>
        <dbReference type="Proteomes" id="UP000030745"/>
    </source>
</evidence>